<proteinExistence type="predicted"/>
<sequence length="90" mass="10419">MVAEERLVDLWAWRMKDIICKQERDRERDLSGADQEFRDRFLALEKMHLGAQEWHVALVARAVETTEEDCWVLNTVLTLVVASVPPTALP</sequence>
<accession>A0A151NZU0</accession>
<dbReference type="AlphaFoldDB" id="A0A151NZU0"/>
<gene>
    <name evidence="1" type="ORF">Y1Q_0022154</name>
</gene>
<reference evidence="1 2" key="1">
    <citation type="journal article" date="2012" name="Genome Biol.">
        <title>Sequencing three crocodilian genomes to illuminate the evolution of archosaurs and amniotes.</title>
        <authorList>
            <person name="St John J.A."/>
            <person name="Braun E.L."/>
            <person name="Isberg S.R."/>
            <person name="Miles L.G."/>
            <person name="Chong A.Y."/>
            <person name="Gongora J."/>
            <person name="Dalzell P."/>
            <person name="Moran C."/>
            <person name="Bed'hom B."/>
            <person name="Abzhanov A."/>
            <person name="Burgess S.C."/>
            <person name="Cooksey A.M."/>
            <person name="Castoe T.A."/>
            <person name="Crawford N.G."/>
            <person name="Densmore L.D."/>
            <person name="Drew J.C."/>
            <person name="Edwards S.V."/>
            <person name="Faircloth B.C."/>
            <person name="Fujita M.K."/>
            <person name="Greenwold M.J."/>
            <person name="Hoffmann F.G."/>
            <person name="Howard J.M."/>
            <person name="Iguchi T."/>
            <person name="Janes D.E."/>
            <person name="Khan S.Y."/>
            <person name="Kohno S."/>
            <person name="de Koning A.J."/>
            <person name="Lance S.L."/>
            <person name="McCarthy F.M."/>
            <person name="McCormack J.E."/>
            <person name="Merchant M.E."/>
            <person name="Peterson D.G."/>
            <person name="Pollock D.D."/>
            <person name="Pourmand N."/>
            <person name="Raney B.J."/>
            <person name="Roessler K.A."/>
            <person name="Sanford J.R."/>
            <person name="Sawyer R.H."/>
            <person name="Schmidt C.J."/>
            <person name="Triplett E.W."/>
            <person name="Tuberville T.D."/>
            <person name="Venegas-Anaya M."/>
            <person name="Howard J.T."/>
            <person name="Jarvis E.D."/>
            <person name="Guillette L.J.Jr."/>
            <person name="Glenn T.C."/>
            <person name="Green R.E."/>
            <person name="Ray D.A."/>
        </authorList>
    </citation>
    <scope>NUCLEOTIDE SEQUENCE [LARGE SCALE GENOMIC DNA]</scope>
    <source>
        <strain evidence="1">KSC_2009_1</strain>
    </source>
</reference>
<dbReference type="Proteomes" id="UP000050525">
    <property type="component" value="Unassembled WGS sequence"/>
</dbReference>
<dbReference type="EMBL" id="AKHW03001467">
    <property type="protein sequence ID" value="KYO42284.1"/>
    <property type="molecule type" value="Genomic_DNA"/>
</dbReference>
<evidence type="ECO:0000313" key="2">
    <source>
        <dbReference type="Proteomes" id="UP000050525"/>
    </source>
</evidence>
<evidence type="ECO:0000313" key="1">
    <source>
        <dbReference type="EMBL" id="KYO42284.1"/>
    </source>
</evidence>
<protein>
    <submittedName>
        <fullName evidence="1">Uncharacterized protein</fullName>
    </submittedName>
</protein>
<comment type="caution">
    <text evidence="1">The sequence shown here is derived from an EMBL/GenBank/DDBJ whole genome shotgun (WGS) entry which is preliminary data.</text>
</comment>
<organism evidence="1 2">
    <name type="scientific">Alligator mississippiensis</name>
    <name type="common">American alligator</name>
    <dbReference type="NCBI Taxonomy" id="8496"/>
    <lineage>
        <taxon>Eukaryota</taxon>
        <taxon>Metazoa</taxon>
        <taxon>Chordata</taxon>
        <taxon>Craniata</taxon>
        <taxon>Vertebrata</taxon>
        <taxon>Euteleostomi</taxon>
        <taxon>Archelosauria</taxon>
        <taxon>Archosauria</taxon>
        <taxon>Crocodylia</taxon>
        <taxon>Alligatoridae</taxon>
        <taxon>Alligatorinae</taxon>
        <taxon>Alligator</taxon>
    </lineage>
</organism>
<name>A0A151NZU0_ALLMI</name>
<keyword evidence="2" id="KW-1185">Reference proteome</keyword>